<dbReference type="EMBL" id="QWKP01000222">
    <property type="protein sequence ID" value="RHA37531.1"/>
    <property type="molecule type" value="Genomic_DNA"/>
</dbReference>
<evidence type="ECO:0000256" key="3">
    <source>
        <dbReference type="ARBA" id="ARBA00022741"/>
    </source>
</evidence>
<keyword evidence="4 7" id="KW-0067">ATP-binding</keyword>
<organism evidence="7 8">
    <name type="scientific">Cellulomonas rhizosphaerae</name>
    <dbReference type="NCBI Taxonomy" id="2293719"/>
    <lineage>
        <taxon>Bacteria</taxon>
        <taxon>Bacillati</taxon>
        <taxon>Actinomycetota</taxon>
        <taxon>Actinomycetes</taxon>
        <taxon>Micrococcales</taxon>
        <taxon>Cellulomonadaceae</taxon>
        <taxon>Cellulomonas</taxon>
    </lineage>
</organism>
<evidence type="ECO:0000256" key="5">
    <source>
        <dbReference type="SAM" id="MobiDB-lite"/>
    </source>
</evidence>
<evidence type="ECO:0000256" key="1">
    <source>
        <dbReference type="ARBA" id="ARBA00022448"/>
    </source>
</evidence>
<name>A0A413RHB6_9CELL</name>
<evidence type="ECO:0000259" key="6">
    <source>
        <dbReference type="Pfam" id="PF00005"/>
    </source>
</evidence>
<dbReference type="InterPro" id="IPR003439">
    <property type="entry name" value="ABC_transporter-like_ATP-bd"/>
</dbReference>
<dbReference type="PANTHER" id="PTHR43790:SF9">
    <property type="entry name" value="GALACTOFURANOSE TRANSPORTER ATP-BINDING PROTEIN YTFR"/>
    <property type="match status" value="1"/>
</dbReference>
<dbReference type="InterPro" id="IPR050107">
    <property type="entry name" value="ABC_carbohydrate_import_ATPase"/>
</dbReference>
<evidence type="ECO:0000313" key="7">
    <source>
        <dbReference type="EMBL" id="RHA37531.1"/>
    </source>
</evidence>
<sequence length="278" mass="29321">MPDADDSRPDEPGTPEAGESAPDPAESGPQEPDVDEDESADEPEPEPAPAIEAHALGLHLRTGWVFRHVTLTAHPGDAIEVVGSGGTGRSMLLLALVGRARHSTGDLSVLGRPVPTGRTGAAQARAVRRRTAVAQVGPPIELEGQQRVREAAAERRRWDHVHRREDVQTLGYDEAAALVGLAVDPHELVDELAAVDRTLLAVALALAAPHEVLVVDDVDRGLSEAEHRRLGDALADVAATGVVVISAATRPSGAELARVLDMPIHDAVHAAAQVRETR</sequence>
<dbReference type="Proteomes" id="UP000283374">
    <property type="component" value="Unassembled WGS sequence"/>
</dbReference>
<dbReference type="GO" id="GO:0005524">
    <property type="term" value="F:ATP binding"/>
    <property type="evidence" value="ECO:0007669"/>
    <property type="project" value="UniProtKB-KW"/>
</dbReference>
<dbReference type="RefSeq" id="WP_118768575.1">
    <property type="nucleotide sequence ID" value="NZ_QWKP01000222.1"/>
</dbReference>
<evidence type="ECO:0000256" key="4">
    <source>
        <dbReference type="ARBA" id="ARBA00022840"/>
    </source>
</evidence>
<keyword evidence="8" id="KW-1185">Reference proteome</keyword>
<gene>
    <name evidence="7" type="ORF">D1825_16815</name>
</gene>
<evidence type="ECO:0000256" key="2">
    <source>
        <dbReference type="ARBA" id="ARBA00022737"/>
    </source>
</evidence>
<dbReference type="Gene3D" id="3.40.50.300">
    <property type="entry name" value="P-loop containing nucleotide triphosphate hydrolases"/>
    <property type="match status" value="1"/>
</dbReference>
<dbReference type="AlphaFoldDB" id="A0A413RHB6"/>
<accession>A0A413RHB6</accession>
<dbReference type="SUPFAM" id="SSF52540">
    <property type="entry name" value="P-loop containing nucleoside triphosphate hydrolases"/>
    <property type="match status" value="1"/>
</dbReference>
<feature type="compositionally biased region" description="Basic and acidic residues" evidence="5">
    <location>
        <begin position="1"/>
        <end position="11"/>
    </location>
</feature>
<dbReference type="InterPro" id="IPR027417">
    <property type="entry name" value="P-loop_NTPase"/>
</dbReference>
<dbReference type="GO" id="GO:0016887">
    <property type="term" value="F:ATP hydrolysis activity"/>
    <property type="evidence" value="ECO:0007669"/>
    <property type="project" value="InterPro"/>
</dbReference>
<proteinExistence type="predicted"/>
<keyword evidence="3" id="KW-0547">Nucleotide-binding</keyword>
<keyword evidence="2" id="KW-0677">Repeat</keyword>
<feature type="region of interest" description="Disordered" evidence="5">
    <location>
        <begin position="1"/>
        <end position="47"/>
    </location>
</feature>
<reference evidence="7 8" key="1">
    <citation type="submission" date="2018-08" db="EMBL/GenBank/DDBJ databases">
        <title>Cellulomonas rhizosphaerae sp. nov., a novel actinomycete isolated from soil.</title>
        <authorList>
            <person name="Tian Y."/>
        </authorList>
    </citation>
    <scope>NUCLEOTIDE SEQUENCE [LARGE SCALE GENOMIC DNA]</scope>
    <source>
        <strain evidence="7 8">NEAU-TCZ24</strain>
    </source>
</reference>
<keyword evidence="1" id="KW-0813">Transport</keyword>
<evidence type="ECO:0000313" key="8">
    <source>
        <dbReference type="Proteomes" id="UP000283374"/>
    </source>
</evidence>
<protein>
    <submittedName>
        <fullName evidence="7">ATP-binding cassette domain-containing protein</fullName>
    </submittedName>
</protein>
<dbReference type="Pfam" id="PF00005">
    <property type="entry name" value="ABC_tran"/>
    <property type="match status" value="1"/>
</dbReference>
<feature type="compositionally biased region" description="Acidic residues" evidence="5">
    <location>
        <begin position="32"/>
        <end position="45"/>
    </location>
</feature>
<dbReference type="PANTHER" id="PTHR43790">
    <property type="entry name" value="CARBOHYDRATE TRANSPORT ATP-BINDING PROTEIN MG119-RELATED"/>
    <property type="match status" value="1"/>
</dbReference>
<dbReference type="OrthoDB" id="3243210at2"/>
<feature type="domain" description="ABC transporter" evidence="6">
    <location>
        <begin position="67"/>
        <end position="217"/>
    </location>
</feature>
<comment type="caution">
    <text evidence="7">The sequence shown here is derived from an EMBL/GenBank/DDBJ whole genome shotgun (WGS) entry which is preliminary data.</text>
</comment>